<name>A0AAW0DML5_9AGAR</name>
<dbReference type="AlphaFoldDB" id="A0AAW0DML5"/>
<feature type="region of interest" description="Disordered" evidence="1">
    <location>
        <begin position="1"/>
        <end position="152"/>
    </location>
</feature>
<organism evidence="2 3">
    <name type="scientific">Paramarasmius palmivorus</name>
    <dbReference type="NCBI Taxonomy" id="297713"/>
    <lineage>
        <taxon>Eukaryota</taxon>
        <taxon>Fungi</taxon>
        <taxon>Dikarya</taxon>
        <taxon>Basidiomycota</taxon>
        <taxon>Agaricomycotina</taxon>
        <taxon>Agaricomycetes</taxon>
        <taxon>Agaricomycetidae</taxon>
        <taxon>Agaricales</taxon>
        <taxon>Marasmiineae</taxon>
        <taxon>Marasmiaceae</taxon>
        <taxon>Paramarasmius</taxon>
    </lineage>
</organism>
<dbReference type="EMBL" id="JAYKXP010000011">
    <property type="protein sequence ID" value="KAK7053042.1"/>
    <property type="molecule type" value="Genomic_DNA"/>
</dbReference>
<evidence type="ECO:0000313" key="2">
    <source>
        <dbReference type="EMBL" id="KAK7053042.1"/>
    </source>
</evidence>
<gene>
    <name evidence="2" type="ORF">VNI00_004363</name>
</gene>
<dbReference type="Proteomes" id="UP001383192">
    <property type="component" value="Unassembled WGS sequence"/>
</dbReference>
<evidence type="ECO:0000256" key="1">
    <source>
        <dbReference type="SAM" id="MobiDB-lite"/>
    </source>
</evidence>
<comment type="caution">
    <text evidence="2">The sequence shown here is derived from an EMBL/GenBank/DDBJ whole genome shotgun (WGS) entry which is preliminary data.</text>
</comment>
<protein>
    <submittedName>
        <fullName evidence="2">Uncharacterized protein</fullName>
    </submittedName>
</protein>
<reference evidence="2 3" key="1">
    <citation type="submission" date="2024-01" db="EMBL/GenBank/DDBJ databases">
        <title>A draft genome for a cacao thread blight-causing isolate of Paramarasmius palmivorus.</title>
        <authorList>
            <person name="Baruah I.K."/>
            <person name="Bukari Y."/>
            <person name="Amoako-Attah I."/>
            <person name="Meinhardt L.W."/>
            <person name="Bailey B.A."/>
            <person name="Cohen S.P."/>
        </authorList>
    </citation>
    <scope>NUCLEOTIDE SEQUENCE [LARGE SCALE GENOMIC DNA]</scope>
    <source>
        <strain evidence="2 3">GH-12</strain>
    </source>
</reference>
<feature type="compositionally biased region" description="Polar residues" evidence="1">
    <location>
        <begin position="135"/>
        <end position="152"/>
    </location>
</feature>
<accession>A0AAW0DML5</accession>
<sequence length="459" mass="50445">MPEPPVKKRKLDVPDGFATKEKEKSKIRVPQFESGFGVSAKKPLSKMKAVPMPIPSGFKESTSTSASSSKTSSKSASVTTTNKISMKPISKEPLVEASRAKPSSKGPPQFLPLHEPEALPSTPVSKPASKGPPQFQLTHQTPRNKPISTSSKHIPTRTVLAPHRDDVASVHASPKLKALAPPILPPTTPLDTSDYKPLAPILPIQNQKPKSKSTPMKTIATTRVALATDISSDGAAELASILLQDHDLESEGDWEKRRGVHVSPSKGDRIVYASGGNVKEKWMKGGLAAHASSVLTKVNTSYALWNKEAGLRSSGLKPDMKIRLVKVLYTLSSSNAQNQHHPSRTLAICQLSIRHKTKIAPFPLESPSQRERRMNEEEEVKHLIALLSTSAVEEDQEVWLWKPWTVVPLTTTSLDAFDFSNVFSVDESRLRVKVHDNEEVELENEIWLCERVRLVQGVK</sequence>
<proteinExistence type="predicted"/>
<evidence type="ECO:0000313" key="3">
    <source>
        <dbReference type="Proteomes" id="UP001383192"/>
    </source>
</evidence>
<keyword evidence="3" id="KW-1185">Reference proteome</keyword>
<feature type="compositionally biased region" description="Low complexity" evidence="1">
    <location>
        <begin position="61"/>
        <end position="81"/>
    </location>
</feature>